<feature type="transmembrane region" description="Helical" evidence="5">
    <location>
        <begin position="206"/>
        <end position="223"/>
    </location>
</feature>
<feature type="domain" description="Peptidase S54 rhomboid" evidence="6">
    <location>
        <begin position="84"/>
        <end position="220"/>
    </location>
</feature>
<dbReference type="OrthoDB" id="680602at2"/>
<dbReference type="SUPFAM" id="SSF144091">
    <property type="entry name" value="Rhomboid-like"/>
    <property type="match status" value="1"/>
</dbReference>
<gene>
    <name evidence="7" type="ORF">CCY01nite_45200</name>
</gene>
<feature type="transmembrane region" description="Helical" evidence="5">
    <location>
        <begin position="184"/>
        <end position="200"/>
    </location>
</feature>
<dbReference type="Gene3D" id="1.20.1540.10">
    <property type="entry name" value="Rhomboid-like"/>
    <property type="match status" value="1"/>
</dbReference>
<accession>A0A512RRF0</accession>
<keyword evidence="2 5" id="KW-0812">Transmembrane</keyword>
<dbReference type="GO" id="GO:0004252">
    <property type="term" value="F:serine-type endopeptidase activity"/>
    <property type="evidence" value="ECO:0007669"/>
    <property type="project" value="InterPro"/>
</dbReference>
<keyword evidence="4 5" id="KW-0472">Membrane</keyword>
<dbReference type="InterPro" id="IPR022764">
    <property type="entry name" value="Peptidase_S54_rhomboid_dom"/>
</dbReference>
<comment type="caution">
    <text evidence="7">The sequence shown here is derived from an EMBL/GenBank/DDBJ whole genome shotgun (WGS) entry which is preliminary data.</text>
</comment>
<dbReference type="EMBL" id="BKAU01000006">
    <property type="protein sequence ID" value="GEP98260.1"/>
    <property type="molecule type" value="Genomic_DNA"/>
</dbReference>
<dbReference type="Pfam" id="PF01694">
    <property type="entry name" value="Rhomboid"/>
    <property type="match status" value="1"/>
</dbReference>
<feature type="transmembrane region" description="Helical" evidence="5">
    <location>
        <begin position="121"/>
        <end position="143"/>
    </location>
</feature>
<comment type="subcellular location">
    <subcellularLocation>
        <location evidence="1">Membrane</location>
        <topology evidence="1">Multi-pass membrane protein</topology>
    </subcellularLocation>
</comment>
<organism evidence="7 8">
    <name type="scientific">Chitinophaga cymbidii</name>
    <dbReference type="NCBI Taxonomy" id="1096750"/>
    <lineage>
        <taxon>Bacteria</taxon>
        <taxon>Pseudomonadati</taxon>
        <taxon>Bacteroidota</taxon>
        <taxon>Chitinophagia</taxon>
        <taxon>Chitinophagales</taxon>
        <taxon>Chitinophagaceae</taxon>
        <taxon>Chitinophaga</taxon>
    </lineage>
</organism>
<evidence type="ECO:0000313" key="7">
    <source>
        <dbReference type="EMBL" id="GEP98260.1"/>
    </source>
</evidence>
<evidence type="ECO:0000256" key="3">
    <source>
        <dbReference type="ARBA" id="ARBA00022989"/>
    </source>
</evidence>
<evidence type="ECO:0000259" key="6">
    <source>
        <dbReference type="Pfam" id="PF01694"/>
    </source>
</evidence>
<keyword evidence="8" id="KW-1185">Reference proteome</keyword>
<evidence type="ECO:0000256" key="2">
    <source>
        <dbReference type="ARBA" id="ARBA00022692"/>
    </source>
</evidence>
<dbReference type="GO" id="GO:0016020">
    <property type="term" value="C:membrane"/>
    <property type="evidence" value="ECO:0007669"/>
    <property type="project" value="UniProtKB-SubCell"/>
</dbReference>
<keyword evidence="3 5" id="KW-1133">Transmembrane helix</keyword>
<feature type="transmembrane region" description="Helical" evidence="5">
    <location>
        <begin position="90"/>
        <end position="109"/>
    </location>
</feature>
<dbReference type="RefSeq" id="WP_146866664.1">
    <property type="nucleotide sequence ID" value="NZ_BKAU01000006.1"/>
</dbReference>
<name>A0A512RRF0_9BACT</name>
<sequence length="232" mass="25779">MKVKHSYTGELQASDTLFHFSVSLKDKLNLLILAHLILYFTYLVLGWVGTLEAPFGEGKVDDIFRHFLALSANANDALSNWSASLFTYQFMHFNFAELLISMSALWFFGHILKSRVGVTKVVVLYFIFAVISAVIFNIAHIIFPVFAGPGEIMDGAFGGVLGVMTIATSLYSKVRFRLNDRIQPALWQIYAVVVLLSLFLVCKNNIAYILVYAAGIYLGARYASGLKGNTAQ</sequence>
<evidence type="ECO:0000313" key="8">
    <source>
        <dbReference type="Proteomes" id="UP000321436"/>
    </source>
</evidence>
<reference evidence="7 8" key="1">
    <citation type="submission" date="2019-07" db="EMBL/GenBank/DDBJ databases">
        <title>Whole genome shotgun sequence of Chitinophaga cymbidii NBRC 109752.</title>
        <authorList>
            <person name="Hosoyama A."/>
            <person name="Uohara A."/>
            <person name="Ohji S."/>
            <person name="Ichikawa N."/>
        </authorList>
    </citation>
    <scope>NUCLEOTIDE SEQUENCE [LARGE SCALE GENOMIC DNA]</scope>
    <source>
        <strain evidence="7 8">NBRC 109752</strain>
    </source>
</reference>
<evidence type="ECO:0000256" key="5">
    <source>
        <dbReference type="SAM" id="Phobius"/>
    </source>
</evidence>
<dbReference type="AlphaFoldDB" id="A0A512RRF0"/>
<dbReference type="Proteomes" id="UP000321436">
    <property type="component" value="Unassembled WGS sequence"/>
</dbReference>
<feature type="transmembrane region" description="Helical" evidence="5">
    <location>
        <begin position="155"/>
        <end position="172"/>
    </location>
</feature>
<feature type="transmembrane region" description="Helical" evidence="5">
    <location>
        <begin position="28"/>
        <end position="48"/>
    </location>
</feature>
<protein>
    <recommendedName>
        <fullName evidence="6">Peptidase S54 rhomboid domain-containing protein</fullName>
    </recommendedName>
</protein>
<proteinExistence type="predicted"/>
<evidence type="ECO:0000256" key="4">
    <source>
        <dbReference type="ARBA" id="ARBA00023136"/>
    </source>
</evidence>
<evidence type="ECO:0000256" key="1">
    <source>
        <dbReference type="ARBA" id="ARBA00004141"/>
    </source>
</evidence>
<dbReference type="InterPro" id="IPR035952">
    <property type="entry name" value="Rhomboid-like_sf"/>
</dbReference>